<reference evidence="1" key="1">
    <citation type="submission" date="2015-12" db="EMBL/GenBank/DDBJ databases">
        <title>Gene expression during late stages of embryo sac development: a critical building block for successful pollen-pistil interactions.</title>
        <authorList>
            <person name="Liu Y."/>
            <person name="Joly V."/>
            <person name="Sabar M."/>
            <person name="Matton D.P."/>
        </authorList>
    </citation>
    <scope>NUCLEOTIDE SEQUENCE</scope>
</reference>
<name>A0A0V0GQG0_SOLCH</name>
<accession>A0A0V0GQG0</accession>
<dbReference type="AlphaFoldDB" id="A0A0V0GQG0"/>
<dbReference type="EMBL" id="GEDG01033099">
    <property type="protein sequence ID" value="JAP10449.1"/>
    <property type="molecule type" value="Transcribed_RNA"/>
</dbReference>
<proteinExistence type="predicted"/>
<organism evidence="1">
    <name type="scientific">Solanum chacoense</name>
    <name type="common">Chaco potato</name>
    <dbReference type="NCBI Taxonomy" id="4108"/>
    <lineage>
        <taxon>Eukaryota</taxon>
        <taxon>Viridiplantae</taxon>
        <taxon>Streptophyta</taxon>
        <taxon>Embryophyta</taxon>
        <taxon>Tracheophyta</taxon>
        <taxon>Spermatophyta</taxon>
        <taxon>Magnoliopsida</taxon>
        <taxon>eudicotyledons</taxon>
        <taxon>Gunneridae</taxon>
        <taxon>Pentapetalae</taxon>
        <taxon>asterids</taxon>
        <taxon>lamiids</taxon>
        <taxon>Solanales</taxon>
        <taxon>Solanaceae</taxon>
        <taxon>Solanoideae</taxon>
        <taxon>Solaneae</taxon>
        <taxon>Solanum</taxon>
    </lineage>
</organism>
<evidence type="ECO:0000313" key="1">
    <source>
        <dbReference type="EMBL" id="JAP10449.1"/>
    </source>
</evidence>
<sequence>MPCESRLTSTSASGVTSLNLHSKYSILVVLNLETFSLQALFPNTNLASTPPQVSSSALSHL</sequence>
<protein>
    <submittedName>
        <fullName evidence="1">Putative ovule protein</fullName>
    </submittedName>
</protein>